<keyword evidence="1" id="KW-0732">Signal</keyword>
<comment type="caution">
    <text evidence="2">The sequence shown here is derived from an EMBL/GenBank/DDBJ whole genome shotgun (WGS) entry which is preliminary data.</text>
</comment>
<dbReference type="OrthoDB" id="6234957at2"/>
<organism evidence="2 3">
    <name type="scientific">Pseudidiomarina aquimaris</name>
    <dbReference type="NCBI Taxonomy" id="641841"/>
    <lineage>
        <taxon>Bacteria</taxon>
        <taxon>Pseudomonadati</taxon>
        <taxon>Pseudomonadota</taxon>
        <taxon>Gammaproteobacteria</taxon>
        <taxon>Alteromonadales</taxon>
        <taxon>Idiomarinaceae</taxon>
        <taxon>Pseudidiomarina</taxon>
    </lineage>
</organism>
<gene>
    <name evidence="2" type="ORF">CWE21_05450</name>
</gene>
<sequence length="273" mass="30000">MRLLTIALTSLLIAAGCASAPSMLTPPPAQVNEFKFYQYPASVAESHVSVNLNDEKTITYIQNFGGGGVGVGLLLGPVGVLANVKMIEANTEEDKEMLYGKLPIDIYKTFTEVGANANLTEQAQAQSKISPYLLVVRDEDEVLRMATVMTVELETEGSKPWSGMYLYELDRTYAKADIAAGLDAMQQEELQTLIEEGFSQAIQLYDADRQNQMVSGSLVEFESNLITPRIAIAQRGEVIQKQAGRTLLRGVNAIYSFPADSFKITRYLKKKKA</sequence>
<dbReference type="PROSITE" id="PS51257">
    <property type="entry name" value="PROKAR_LIPOPROTEIN"/>
    <property type="match status" value="1"/>
</dbReference>
<reference evidence="3" key="1">
    <citation type="journal article" date="2018" name="Front. Microbiol.">
        <title>Genome-Based Analysis Reveals the Taxonomy and Diversity of the Family Idiomarinaceae.</title>
        <authorList>
            <person name="Liu Y."/>
            <person name="Lai Q."/>
            <person name="Shao Z."/>
        </authorList>
    </citation>
    <scope>NUCLEOTIDE SEQUENCE [LARGE SCALE GENOMIC DNA]</scope>
    <source>
        <strain evidence="3">SW15</strain>
    </source>
</reference>
<dbReference type="AlphaFoldDB" id="A0A432XJK2"/>
<feature type="signal peptide" evidence="1">
    <location>
        <begin position="1"/>
        <end position="20"/>
    </location>
</feature>
<evidence type="ECO:0000313" key="2">
    <source>
        <dbReference type="EMBL" id="RUO48802.1"/>
    </source>
</evidence>
<protein>
    <submittedName>
        <fullName evidence="2">Uncharacterized protein</fullName>
    </submittedName>
</protein>
<accession>A0A432XJK2</accession>
<feature type="chain" id="PRO_5019398043" evidence="1">
    <location>
        <begin position="21"/>
        <end position="273"/>
    </location>
</feature>
<name>A0A432XJK2_9GAMM</name>
<proteinExistence type="predicted"/>
<dbReference type="EMBL" id="PIPT01000003">
    <property type="protein sequence ID" value="RUO48802.1"/>
    <property type="molecule type" value="Genomic_DNA"/>
</dbReference>
<evidence type="ECO:0000313" key="3">
    <source>
        <dbReference type="Proteomes" id="UP000286678"/>
    </source>
</evidence>
<keyword evidence="3" id="KW-1185">Reference proteome</keyword>
<evidence type="ECO:0000256" key="1">
    <source>
        <dbReference type="SAM" id="SignalP"/>
    </source>
</evidence>
<dbReference type="Proteomes" id="UP000286678">
    <property type="component" value="Unassembled WGS sequence"/>
</dbReference>
<dbReference type="RefSeq" id="WP_126833434.1">
    <property type="nucleotide sequence ID" value="NZ_PIPT01000003.1"/>
</dbReference>